<keyword evidence="2" id="KW-0614">Plasmid</keyword>
<keyword evidence="1" id="KW-0812">Transmembrane</keyword>
<organism evidence="2">
    <name type="scientific">Yersinia pestis</name>
    <dbReference type="NCBI Taxonomy" id="632"/>
    <lineage>
        <taxon>Bacteria</taxon>
        <taxon>Pseudomonadati</taxon>
        <taxon>Pseudomonadota</taxon>
        <taxon>Gammaproteobacteria</taxon>
        <taxon>Enterobacterales</taxon>
        <taxon>Yersiniaceae</taxon>
        <taxon>Yersinia</taxon>
    </lineage>
</organism>
<reference evidence="2" key="1">
    <citation type="submission" date="2015-06" db="EMBL/GenBank/DDBJ databases">
        <title>Complete cryptic plasmid (pTP33) assembly of Yersinia pestis biovar Medievalis strain I-2638.</title>
        <authorList>
            <person name="Afanas'ev M.V."/>
            <person name="Tokmakova E.G."/>
            <person name="Polovinkina V.S."/>
            <person name="Sidorova E.A."/>
            <person name="Sinkov V.V."/>
            <person name="Balakhonov S.V."/>
        </authorList>
    </citation>
    <scope>NUCLEOTIDE SEQUENCE</scope>
    <source>
        <strain evidence="2">I-2638</strain>
        <plasmid evidence="2">pTP33</plasmid>
    </source>
</reference>
<evidence type="ECO:0000256" key="1">
    <source>
        <dbReference type="SAM" id="Phobius"/>
    </source>
</evidence>
<dbReference type="EMBL" id="KT020860">
    <property type="protein sequence ID" value="AKT73141.1"/>
    <property type="molecule type" value="Genomic_DNA"/>
</dbReference>
<feature type="transmembrane region" description="Helical" evidence="1">
    <location>
        <begin position="33"/>
        <end position="51"/>
    </location>
</feature>
<name>A0A0K1H135_YERPE</name>
<keyword evidence="1" id="KW-1133">Transmembrane helix</keyword>
<sequence>MYPVPDCWGDPSAETQRRRLAGLCGLREMATLAYWRVLRVFTLLLFAAAGIRTLT</sequence>
<dbReference type="AlphaFoldDB" id="A0A0K1H135"/>
<proteinExistence type="predicted"/>
<keyword evidence="1" id="KW-0472">Membrane</keyword>
<geneLocation type="plasmid" evidence="2">
    <name>pTP33</name>
</geneLocation>
<protein>
    <submittedName>
        <fullName evidence="2">Uncharacterized protein</fullName>
    </submittedName>
</protein>
<evidence type="ECO:0000313" key="2">
    <source>
        <dbReference type="EMBL" id="AKT73141.1"/>
    </source>
</evidence>
<accession>A0A0K1H135</accession>